<feature type="compositionally biased region" description="Basic and acidic residues" evidence="3">
    <location>
        <begin position="131"/>
        <end position="193"/>
    </location>
</feature>
<evidence type="ECO:0000256" key="2">
    <source>
        <dbReference type="PROSITE-ProRule" id="PRU00176"/>
    </source>
</evidence>
<dbReference type="GO" id="GO:0003723">
    <property type="term" value="F:RNA binding"/>
    <property type="evidence" value="ECO:0007669"/>
    <property type="project" value="UniProtKB-UniRule"/>
</dbReference>
<dbReference type="EMBL" id="JAPWTK010000065">
    <property type="protein sequence ID" value="KAJ8952714.1"/>
    <property type="molecule type" value="Genomic_DNA"/>
</dbReference>
<dbReference type="SMART" id="SM00360">
    <property type="entry name" value="RRM"/>
    <property type="match status" value="1"/>
</dbReference>
<dbReference type="PANTHER" id="PTHR23236:SF2">
    <property type="entry name" value="EUKARYOTIC TRANSLATION INITIATION FACTOR 4B"/>
    <property type="match status" value="1"/>
</dbReference>
<feature type="compositionally biased region" description="Basic and acidic residues" evidence="3">
    <location>
        <begin position="330"/>
        <end position="408"/>
    </location>
</feature>
<evidence type="ECO:0000256" key="1">
    <source>
        <dbReference type="ARBA" id="ARBA00022884"/>
    </source>
</evidence>
<dbReference type="PANTHER" id="PTHR23236">
    <property type="entry name" value="EUKARYOTIC TRANSLATION INITIATION FACTOR 4B/4H"/>
    <property type="match status" value="1"/>
</dbReference>
<accession>A0AAV8YLG4</accession>
<evidence type="ECO:0000256" key="3">
    <source>
        <dbReference type="SAM" id="MobiDB-lite"/>
    </source>
</evidence>
<feature type="compositionally biased region" description="Basic and acidic residues" evidence="3">
    <location>
        <begin position="79"/>
        <end position="120"/>
    </location>
</feature>
<dbReference type="Pfam" id="PF00076">
    <property type="entry name" value="RRM_1"/>
    <property type="match status" value="1"/>
</dbReference>
<dbReference type="PROSITE" id="PS50102">
    <property type="entry name" value="RRM"/>
    <property type="match status" value="1"/>
</dbReference>
<dbReference type="InterPro" id="IPR035979">
    <property type="entry name" value="RBD_domain_sf"/>
</dbReference>
<evidence type="ECO:0000313" key="6">
    <source>
        <dbReference type="Proteomes" id="UP001162162"/>
    </source>
</evidence>
<evidence type="ECO:0000313" key="5">
    <source>
        <dbReference type="EMBL" id="KAJ8952714.1"/>
    </source>
</evidence>
<dbReference type="AlphaFoldDB" id="A0AAV8YLG4"/>
<evidence type="ECO:0000259" key="4">
    <source>
        <dbReference type="PROSITE" id="PS50102"/>
    </source>
</evidence>
<dbReference type="InterPro" id="IPR012677">
    <property type="entry name" value="Nucleotide-bd_a/b_plait_sf"/>
</dbReference>
<sequence length="430" mass="48875">MAYLSNLPYDVEEDEITLFFKHMKIANMRIPKDDRDGNKLKGFGYIEFEDRDSLLNALVIPDTTLKNRRIRIEVAANSESDRRRGRMDMGRDRGDRSESFGDWRSGPRTETSDSDRRGGFGRENNGGFSRDNMRGGDREERTFSRDNMRGGDRDERSFNRDNMRERDSGFSRDRDNKDSFRRDRDGLDDRPGAGERASVSVEIEIKIEVGIARLPREDLMIGMTGGALVVGGLIMTEIETEVTQEEVTETQNLPTNTCSSSVISCFLILAEPRERPKLNLAPRTKPIENVPVKADTVPSAAIFGAAKPVDTSQRKEIEEKLAKGLTGSREGSRDRKTTHSSDEGERRTIERSRPPRKIEDSPKRSNDDKKPPRSDNKSPEKGEKQRSEKPKKDEKRDRIEKELPKVSEPEPPNFAANNKFAFLQTEDCSD</sequence>
<dbReference type="InterPro" id="IPR000504">
    <property type="entry name" value="RRM_dom"/>
</dbReference>
<dbReference type="Proteomes" id="UP001162162">
    <property type="component" value="Unassembled WGS sequence"/>
</dbReference>
<dbReference type="SUPFAM" id="SSF54928">
    <property type="entry name" value="RNA-binding domain, RBD"/>
    <property type="match status" value="1"/>
</dbReference>
<feature type="region of interest" description="Disordered" evidence="3">
    <location>
        <begin position="321"/>
        <end position="430"/>
    </location>
</feature>
<reference evidence="5" key="1">
    <citation type="journal article" date="2023" name="Insect Mol. Biol.">
        <title>Genome sequencing provides insights into the evolution of gene families encoding plant cell wall-degrading enzymes in longhorned beetles.</title>
        <authorList>
            <person name="Shin N.R."/>
            <person name="Okamura Y."/>
            <person name="Kirsch R."/>
            <person name="Pauchet Y."/>
        </authorList>
    </citation>
    <scope>NUCLEOTIDE SEQUENCE</scope>
    <source>
        <strain evidence="5">AMC_N1</strain>
    </source>
</reference>
<organism evidence="5 6">
    <name type="scientific">Aromia moschata</name>
    <dbReference type="NCBI Taxonomy" id="1265417"/>
    <lineage>
        <taxon>Eukaryota</taxon>
        <taxon>Metazoa</taxon>
        <taxon>Ecdysozoa</taxon>
        <taxon>Arthropoda</taxon>
        <taxon>Hexapoda</taxon>
        <taxon>Insecta</taxon>
        <taxon>Pterygota</taxon>
        <taxon>Neoptera</taxon>
        <taxon>Endopterygota</taxon>
        <taxon>Coleoptera</taxon>
        <taxon>Polyphaga</taxon>
        <taxon>Cucujiformia</taxon>
        <taxon>Chrysomeloidea</taxon>
        <taxon>Cerambycidae</taxon>
        <taxon>Cerambycinae</taxon>
        <taxon>Callichromatini</taxon>
        <taxon>Aromia</taxon>
    </lineage>
</organism>
<dbReference type="Gene3D" id="3.30.70.330">
    <property type="match status" value="1"/>
</dbReference>
<gene>
    <name evidence="5" type="ORF">NQ318_021032</name>
</gene>
<proteinExistence type="predicted"/>
<keyword evidence="1 2" id="KW-0694">RNA-binding</keyword>
<comment type="caution">
    <text evidence="5">The sequence shown here is derived from an EMBL/GenBank/DDBJ whole genome shotgun (WGS) entry which is preliminary data.</text>
</comment>
<feature type="region of interest" description="Disordered" evidence="3">
    <location>
        <begin position="78"/>
        <end position="197"/>
    </location>
</feature>
<feature type="domain" description="RRM" evidence="4">
    <location>
        <begin position="1"/>
        <end position="77"/>
    </location>
</feature>
<keyword evidence="6" id="KW-1185">Reference proteome</keyword>
<protein>
    <recommendedName>
        <fullName evidence="4">RRM domain-containing protein</fullName>
    </recommendedName>
</protein>
<name>A0AAV8YLG4_9CUCU</name>